<reference evidence="2" key="1">
    <citation type="submission" date="2023-03" db="EMBL/GenBank/DDBJ databases">
        <authorList>
            <person name="Steffen K."/>
            <person name="Cardenas P."/>
        </authorList>
    </citation>
    <scope>NUCLEOTIDE SEQUENCE</scope>
</reference>
<protein>
    <submittedName>
        <fullName evidence="2">Uncharacterized protein</fullName>
    </submittedName>
</protein>
<dbReference type="Proteomes" id="UP001174909">
    <property type="component" value="Unassembled WGS sequence"/>
</dbReference>
<dbReference type="PANTHER" id="PTHR31206:SF1">
    <property type="entry name" value="LP10445P"/>
    <property type="match status" value="1"/>
</dbReference>
<gene>
    <name evidence="2" type="ORF">GBAR_LOCUS7496</name>
</gene>
<dbReference type="InterPro" id="IPR028260">
    <property type="entry name" value="FAM177"/>
</dbReference>
<keyword evidence="1" id="KW-0175">Coiled coil</keyword>
<comment type="caution">
    <text evidence="2">The sequence shown here is derived from an EMBL/GenBank/DDBJ whole genome shotgun (WGS) entry which is preliminary data.</text>
</comment>
<evidence type="ECO:0000313" key="2">
    <source>
        <dbReference type="EMBL" id="CAI8011668.1"/>
    </source>
</evidence>
<dbReference type="PANTHER" id="PTHR31206">
    <property type="entry name" value="LP10445P"/>
    <property type="match status" value="1"/>
</dbReference>
<sequence length="100" mass="11568">MASEGEEEREEVAAPESWLGYGWHLVKKAGHGTYNAAHYLGGKLAHIFGVTSPDWQFAIDIHEEMEMKAREEKEEEERAFRHLQERRAKALRDLESQTND</sequence>
<feature type="coiled-coil region" evidence="1">
    <location>
        <begin position="59"/>
        <end position="100"/>
    </location>
</feature>
<dbReference type="EMBL" id="CASHTH010001114">
    <property type="protein sequence ID" value="CAI8011668.1"/>
    <property type="molecule type" value="Genomic_DNA"/>
</dbReference>
<dbReference type="Pfam" id="PF14774">
    <property type="entry name" value="FAM177"/>
    <property type="match status" value="1"/>
</dbReference>
<proteinExistence type="predicted"/>
<organism evidence="2 3">
    <name type="scientific">Geodia barretti</name>
    <name type="common">Barrett's horny sponge</name>
    <dbReference type="NCBI Taxonomy" id="519541"/>
    <lineage>
        <taxon>Eukaryota</taxon>
        <taxon>Metazoa</taxon>
        <taxon>Porifera</taxon>
        <taxon>Demospongiae</taxon>
        <taxon>Heteroscleromorpha</taxon>
        <taxon>Tetractinellida</taxon>
        <taxon>Astrophorina</taxon>
        <taxon>Geodiidae</taxon>
        <taxon>Geodia</taxon>
    </lineage>
</organism>
<name>A0AA35RHM7_GEOBA</name>
<dbReference type="AlphaFoldDB" id="A0AA35RHM7"/>
<accession>A0AA35RHM7</accession>
<keyword evidence="3" id="KW-1185">Reference proteome</keyword>
<evidence type="ECO:0000256" key="1">
    <source>
        <dbReference type="SAM" id="Coils"/>
    </source>
</evidence>
<evidence type="ECO:0000313" key="3">
    <source>
        <dbReference type="Proteomes" id="UP001174909"/>
    </source>
</evidence>